<dbReference type="Pfam" id="PF11288">
    <property type="entry name" value="DUF3089"/>
    <property type="match status" value="1"/>
</dbReference>
<dbReference type="InterPro" id="IPR021440">
    <property type="entry name" value="DUF3089"/>
</dbReference>
<dbReference type="AlphaFoldDB" id="A0A2Z6B388"/>
<accession>A0A2Z6B388</accession>
<keyword evidence="1" id="KW-0732">Signal</keyword>
<feature type="signal peptide" evidence="1">
    <location>
        <begin position="1"/>
        <end position="29"/>
    </location>
</feature>
<dbReference type="SUPFAM" id="SSF53474">
    <property type="entry name" value="alpha/beta-Hydrolases"/>
    <property type="match status" value="1"/>
</dbReference>
<dbReference type="InterPro" id="IPR029058">
    <property type="entry name" value="AB_hydrolase_fold"/>
</dbReference>
<name>A0A2Z6B388_9BACT</name>
<dbReference type="RefSeq" id="WP_126380884.1">
    <property type="nucleotide sequence ID" value="NZ_AP017378.1"/>
</dbReference>
<dbReference type="KEGG" id="dfl:DFE_3154"/>
<reference evidence="2 3" key="1">
    <citation type="journal article" date="2018" name="Sci. Adv.">
        <title>Multi-heme cytochromes provide a pathway for survival in energy-limited environments.</title>
        <authorList>
            <person name="Deng X."/>
            <person name="Dohmae N."/>
            <person name="Nealson K.H."/>
            <person name="Hashimoto K."/>
            <person name="Okamoto A."/>
        </authorList>
    </citation>
    <scope>NUCLEOTIDE SEQUENCE [LARGE SCALE GENOMIC DNA]</scope>
    <source>
        <strain evidence="2 3">IS5</strain>
    </source>
</reference>
<feature type="chain" id="PRO_5016255883" description="DUF3089 domain-containing protein" evidence="1">
    <location>
        <begin position="30"/>
        <end position="339"/>
    </location>
</feature>
<evidence type="ECO:0000313" key="3">
    <source>
        <dbReference type="Proteomes" id="UP000269883"/>
    </source>
</evidence>
<dbReference type="OrthoDB" id="9794645at2"/>
<proteinExistence type="predicted"/>
<evidence type="ECO:0000256" key="1">
    <source>
        <dbReference type="SAM" id="SignalP"/>
    </source>
</evidence>
<sequence>MKFDKNKSRAIGSVLVAVAFLMISTACLAASTLPAFGPQSVPQEPDYSKATSWASTPSNPDQYAVDIFWVYPTVLQDDVHWLMDITAAEMQKKVHGTITKQASVFTGQANLYAPYYRQMNMNALTLPDEEVDKIGGYGKSDVSRAFDYYLKHYNNGRPFVLAGHSQGCMALAELMVKKWGSFGIEDKLIAAYIIGWGITDKDLANNHALKMCASASQTGCIISYNTVADGKQKVAPTVISGAVVVNPLTWTIDDALAPASMNLGAAIFAEEGVHQTFPGFTSAQAKDYGLVVAPKDPSLIDMDSETFPKGVYHVFDYSLFYENLKANAAQRIQAYLNKK</sequence>
<organism evidence="2 3">
    <name type="scientific">Desulfovibrio ferrophilus</name>
    <dbReference type="NCBI Taxonomy" id="241368"/>
    <lineage>
        <taxon>Bacteria</taxon>
        <taxon>Pseudomonadati</taxon>
        <taxon>Thermodesulfobacteriota</taxon>
        <taxon>Desulfovibrionia</taxon>
        <taxon>Desulfovibrionales</taxon>
        <taxon>Desulfovibrionaceae</taxon>
        <taxon>Desulfovibrio</taxon>
    </lineage>
</organism>
<protein>
    <recommendedName>
        <fullName evidence="4">DUF3089 domain-containing protein</fullName>
    </recommendedName>
</protein>
<dbReference type="EMBL" id="AP017378">
    <property type="protein sequence ID" value="BBD09880.1"/>
    <property type="molecule type" value="Genomic_DNA"/>
</dbReference>
<dbReference type="PROSITE" id="PS51257">
    <property type="entry name" value="PROKAR_LIPOPROTEIN"/>
    <property type="match status" value="1"/>
</dbReference>
<evidence type="ECO:0008006" key="4">
    <source>
        <dbReference type="Google" id="ProtNLM"/>
    </source>
</evidence>
<dbReference type="Proteomes" id="UP000269883">
    <property type="component" value="Chromosome"/>
</dbReference>
<keyword evidence="3" id="KW-1185">Reference proteome</keyword>
<gene>
    <name evidence="2" type="ORF">DFE_3154</name>
</gene>
<evidence type="ECO:0000313" key="2">
    <source>
        <dbReference type="EMBL" id="BBD09880.1"/>
    </source>
</evidence>